<dbReference type="InterPro" id="IPR009875">
    <property type="entry name" value="PilZ_domain"/>
</dbReference>
<dbReference type="PRINTS" id="PR01439">
    <property type="entry name" value="CELLSNTHASEA"/>
</dbReference>
<comment type="cofactor">
    <cofactor evidence="16">
        <name>Mg(2+)</name>
        <dbReference type="ChEBI" id="CHEBI:18420"/>
    </cofactor>
</comment>
<dbReference type="CDD" id="cd06421">
    <property type="entry name" value="CESA_CelA_like"/>
    <property type="match status" value="1"/>
</dbReference>
<dbReference type="NCBIfam" id="TIGR03030">
    <property type="entry name" value="CelA"/>
    <property type="match status" value="1"/>
</dbReference>
<sequence length="847" mass="96145">MNILAMWVQPQALAKAPQGADSSLSLALWFLLMRSVTSTKWFNQQDWQHDYPQVNWRQPSPGDGVRMLLQTVWNCFFYAHFSIADWRLYRHWLLIKQTFSWLLRGAFWPLQLGVKWVDRVAERPVPKAKRWQQKNRIINTSLTLVLALLAALCLTVPFTWQAQAVFVLILMFLGGLINRIAGRLPNMLLIVLSLTASCRYIWWRYTSTINWDKELDLVLGLILLAAESYSWVIIVLGYVQNIWPLNRKPVPLPEDATTWPSIDLFIPTYNEDLEVVRATVVAALGVDWPKDKLNIYILDDGKRDSFEAFAKQFNVGYFRRPTNEHAKAGNINYALKHTKGEYVAIFDCDHIPTRAFFQVTMGAFLKDKKLALVQTPHHFFSPDPFEKNLSNFRDVPNEGNLFYGLVQDGNDTWDAAFFCGSCAVLKRAPLMEVGGIAVETVTEDAHTALKMHRLGYHSAYLKQPVSAGLATDSLSAHIGQRIRWARGMAQIFRLDNPILGKGLKWNQRVCYANAMLHFLSGIPRLIFLLAPLGFLLLDAYIIYAPAIALFLYVLPHMFHANITNSRIQGEYRHSFWGEIYETVLAWYIAVPTTVALFAPHKGSFNVTAKGGLIEGSFFDWAISRPFIILIFLNLSGAVWGIWRLFALPEGLVGSLVINLFWTLYNLLILGGALAVAAETKQVRASHRIAVDLPATVALDSGHLYAVRMLDFSFGGLRVSKPNGVLFGLGDKVNIVLQKVTETATFACEVTFVNEKFLGLKLLPMTVEKEIDYIQSTFTRADTWSVWQQAYEVDKPMASLSSVLVIGVTGYRSLYRFSPAVIRWPMLQLSNLVQWCWSYMPRIQITRG</sequence>
<keyword evidence="12 16" id="KW-0135">Cellulose biosynthesis</keyword>
<dbReference type="InterPro" id="IPR029044">
    <property type="entry name" value="Nucleotide-diphossugar_trans"/>
</dbReference>
<dbReference type="GO" id="GO:0006011">
    <property type="term" value="P:UDP-alpha-D-glucose metabolic process"/>
    <property type="evidence" value="ECO:0007669"/>
    <property type="project" value="InterPro"/>
</dbReference>
<evidence type="ECO:0000256" key="9">
    <source>
        <dbReference type="ARBA" id="ARBA00022676"/>
    </source>
</evidence>
<comment type="pathway">
    <text evidence="2 16">Glycan metabolism; bacterial cellulose biosynthesis.</text>
</comment>
<dbReference type="InterPro" id="IPR003919">
    <property type="entry name" value="Cell_synth_A"/>
</dbReference>
<dbReference type="RefSeq" id="WP_119910212.1">
    <property type="nucleotide sequence ID" value="NZ_QZCH01000008.1"/>
</dbReference>
<feature type="transmembrane region" description="Helical" evidence="16">
    <location>
        <begin position="188"/>
        <end position="205"/>
    </location>
</feature>
<dbReference type="NCBIfam" id="NF008558">
    <property type="entry name" value="PRK11498.1"/>
    <property type="match status" value="1"/>
</dbReference>
<keyword evidence="13 16" id="KW-1133">Transmembrane helix</keyword>
<comment type="function">
    <text evidence="16">Catalytic subunit of cellulose synthase. It polymerizes uridine 5'-diphosphate glucose to cellulose.</text>
</comment>
<evidence type="ECO:0000313" key="19">
    <source>
        <dbReference type="EMBL" id="RJG48402.1"/>
    </source>
</evidence>
<comment type="catalytic activity">
    <reaction evidence="15 16">
        <text>[(1-&gt;4)-beta-D-glucosyl](n) + UDP-alpha-D-glucose = [(1-&gt;4)-beta-D-glucosyl](n+1) + UDP + H(+)</text>
        <dbReference type="Rhea" id="RHEA:19929"/>
        <dbReference type="Rhea" id="RHEA-COMP:10033"/>
        <dbReference type="Rhea" id="RHEA-COMP:10034"/>
        <dbReference type="ChEBI" id="CHEBI:15378"/>
        <dbReference type="ChEBI" id="CHEBI:18246"/>
        <dbReference type="ChEBI" id="CHEBI:58223"/>
        <dbReference type="ChEBI" id="CHEBI:58885"/>
        <dbReference type="EC" id="2.4.1.12"/>
    </reaction>
</comment>
<feature type="transmembrane region" description="Helical" evidence="16">
    <location>
        <begin position="137"/>
        <end position="158"/>
    </location>
</feature>
<comment type="caution">
    <text evidence="19">The sequence shown here is derived from an EMBL/GenBank/DDBJ whole genome shotgun (WGS) entry which is preliminary data.</text>
</comment>
<keyword evidence="7 16" id="KW-0997">Cell inner membrane</keyword>
<feature type="transmembrane region" description="Helical" evidence="16">
    <location>
        <begin position="514"/>
        <end position="534"/>
    </location>
</feature>
<evidence type="ECO:0000256" key="6">
    <source>
        <dbReference type="ARBA" id="ARBA00022475"/>
    </source>
</evidence>
<evidence type="ECO:0000259" key="18">
    <source>
        <dbReference type="Pfam" id="PF07238"/>
    </source>
</evidence>
<keyword evidence="8 16" id="KW-0973">c-di-GMP</keyword>
<dbReference type="EC" id="2.4.1.12" evidence="4 16"/>
<dbReference type="Pfam" id="PF07238">
    <property type="entry name" value="PilZ"/>
    <property type="match status" value="1"/>
</dbReference>
<proteinExistence type="inferred from homology"/>
<evidence type="ECO:0000256" key="8">
    <source>
        <dbReference type="ARBA" id="ARBA00022636"/>
    </source>
</evidence>
<protein>
    <recommendedName>
        <fullName evidence="5 16">Cellulose synthase catalytic subunit [UDP-forming]</fullName>
        <ecNumber evidence="4 16">2.4.1.12</ecNumber>
    </recommendedName>
</protein>
<reference evidence="19 20" key="1">
    <citation type="submission" date="2018-09" db="EMBL/GenBank/DDBJ databases">
        <authorList>
            <person name="Wang F."/>
        </authorList>
    </citation>
    <scope>NUCLEOTIDE SEQUENCE [LARGE SCALE GENOMIC DNA]</scope>
    <source>
        <strain evidence="19 20">PLHSC7-2</strain>
    </source>
</reference>
<feature type="domain" description="Glycosyltransferase 2-like" evidence="17">
    <location>
        <begin position="264"/>
        <end position="433"/>
    </location>
</feature>
<dbReference type="FunFam" id="3.90.550.10:FF:000061">
    <property type="entry name" value="Cellulose synthase catalytic subunit [UDP-forming]"/>
    <property type="match status" value="1"/>
</dbReference>
<evidence type="ECO:0000256" key="3">
    <source>
        <dbReference type="ARBA" id="ARBA00006739"/>
    </source>
</evidence>
<evidence type="ECO:0000256" key="2">
    <source>
        <dbReference type="ARBA" id="ARBA00005186"/>
    </source>
</evidence>
<comment type="similarity">
    <text evidence="3">Belongs to the glycosyltransferase 2 family.</text>
</comment>
<keyword evidence="11 16" id="KW-0812">Transmembrane</keyword>
<dbReference type="PANTHER" id="PTHR43867:SF2">
    <property type="entry name" value="CELLULOSE SYNTHASE CATALYTIC SUBUNIT A [UDP-FORMING]"/>
    <property type="match status" value="1"/>
</dbReference>
<dbReference type="EMBL" id="QZCH01000008">
    <property type="protein sequence ID" value="RJG48402.1"/>
    <property type="molecule type" value="Genomic_DNA"/>
</dbReference>
<evidence type="ECO:0000256" key="10">
    <source>
        <dbReference type="ARBA" id="ARBA00022679"/>
    </source>
</evidence>
<keyword evidence="10 16" id="KW-0808">Transferase</keyword>
<evidence type="ECO:0000256" key="7">
    <source>
        <dbReference type="ARBA" id="ARBA00022519"/>
    </source>
</evidence>
<dbReference type="SUPFAM" id="SSF53448">
    <property type="entry name" value="Nucleotide-diphospho-sugar transferases"/>
    <property type="match status" value="1"/>
</dbReference>
<dbReference type="Proteomes" id="UP000283255">
    <property type="component" value="Unassembled WGS sequence"/>
</dbReference>
<name>A0A418YG62_9GAMM</name>
<organism evidence="19 20">
    <name type="scientific">Motilimonas pumila</name>
    <dbReference type="NCBI Taxonomy" id="2303987"/>
    <lineage>
        <taxon>Bacteria</taxon>
        <taxon>Pseudomonadati</taxon>
        <taxon>Pseudomonadota</taxon>
        <taxon>Gammaproteobacteria</taxon>
        <taxon>Alteromonadales</taxon>
        <taxon>Alteromonadales genera incertae sedis</taxon>
        <taxon>Motilimonas</taxon>
    </lineage>
</organism>
<feature type="transmembrane region" description="Helical" evidence="16">
    <location>
        <begin position="217"/>
        <end position="239"/>
    </location>
</feature>
<dbReference type="GO" id="GO:0016760">
    <property type="term" value="F:cellulose synthase (UDP-forming) activity"/>
    <property type="evidence" value="ECO:0007669"/>
    <property type="project" value="UniProtKB-EC"/>
</dbReference>
<evidence type="ECO:0000256" key="11">
    <source>
        <dbReference type="ARBA" id="ARBA00022692"/>
    </source>
</evidence>
<dbReference type="Pfam" id="PF00535">
    <property type="entry name" value="Glycos_transf_2"/>
    <property type="match status" value="1"/>
</dbReference>
<evidence type="ECO:0000256" key="13">
    <source>
        <dbReference type="ARBA" id="ARBA00022989"/>
    </source>
</evidence>
<accession>A0A418YG62</accession>
<evidence type="ECO:0000256" key="5">
    <source>
        <dbReference type="ARBA" id="ARBA00018714"/>
    </source>
</evidence>
<dbReference type="PANTHER" id="PTHR43867">
    <property type="entry name" value="CELLULOSE SYNTHASE CATALYTIC SUBUNIT A [UDP-FORMING]"/>
    <property type="match status" value="1"/>
</dbReference>
<dbReference type="OrthoDB" id="9806824at2"/>
<dbReference type="GO" id="GO:0005886">
    <property type="term" value="C:plasma membrane"/>
    <property type="evidence" value="ECO:0007669"/>
    <property type="project" value="UniProtKB-SubCell"/>
</dbReference>
<dbReference type="GO" id="GO:0035438">
    <property type="term" value="F:cyclic-di-GMP binding"/>
    <property type="evidence" value="ECO:0007669"/>
    <property type="project" value="InterPro"/>
</dbReference>
<evidence type="ECO:0000256" key="15">
    <source>
        <dbReference type="ARBA" id="ARBA00048682"/>
    </source>
</evidence>
<keyword evidence="9 16" id="KW-0328">Glycosyltransferase</keyword>
<evidence type="ECO:0000256" key="16">
    <source>
        <dbReference type="RuleBase" id="RU365020"/>
    </source>
</evidence>
<dbReference type="InterPro" id="IPR050321">
    <property type="entry name" value="Glycosyltr_2/OpgH_subfam"/>
</dbReference>
<gene>
    <name evidence="19" type="ORF">D1Z90_07875</name>
</gene>
<evidence type="ECO:0000256" key="14">
    <source>
        <dbReference type="ARBA" id="ARBA00023136"/>
    </source>
</evidence>
<keyword evidence="6 16" id="KW-1003">Cell membrane</keyword>
<feature type="transmembrane region" description="Helical" evidence="16">
    <location>
        <begin position="651"/>
        <end position="677"/>
    </location>
</feature>
<reference evidence="19 20" key="2">
    <citation type="submission" date="2019-01" db="EMBL/GenBank/DDBJ databases">
        <title>Motilimonas pumilus sp. nov., isolated from the gut of sea cucumber (Apostichopus japonicus).</title>
        <authorList>
            <person name="Wang F.-Q."/>
            <person name="Ren L.-H."/>
            <person name="Lin Y.-W."/>
            <person name="Sun G.-H."/>
            <person name="Du Z.-J."/>
            <person name="Zhao J.-X."/>
            <person name="Liu X.-J."/>
            <person name="Liu L.-J."/>
        </authorList>
    </citation>
    <scope>NUCLEOTIDE SEQUENCE [LARGE SCALE GENOMIC DNA]</scope>
    <source>
        <strain evidence="19 20">PLHSC7-2</strain>
    </source>
</reference>
<dbReference type="Gene3D" id="2.40.10.220">
    <property type="entry name" value="predicted glycosyltransferase like domains"/>
    <property type="match status" value="1"/>
</dbReference>
<evidence type="ECO:0000256" key="12">
    <source>
        <dbReference type="ARBA" id="ARBA00022916"/>
    </source>
</evidence>
<dbReference type="AlphaFoldDB" id="A0A418YG62"/>
<dbReference type="Gene3D" id="3.90.550.10">
    <property type="entry name" value="Spore Coat Polysaccharide Biosynthesis Protein SpsA, Chain A"/>
    <property type="match status" value="1"/>
</dbReference>
<dbReference type="UniPathway" id="UPA00694"/>
<feature type="domain" description="PilZ" evidence="18">
    <location>
        <begin position="681"/>
        <end position="770"/>
    </location>
</feature>
<feature type="transmembrane region" description="Helical" evidence="16">
    <location>
        <begin position="540"/>
        <end position="558"/>
    </location>
</feature>
<evidence type="ECO:0000256" key="1">
    <source>
        <dbReference type="ARBA" id="ARBA00004429"/>
    </source>
</evidence>
<dbReference type="InterPro" id="IPR001173">
    <property type="entry name" value="Glyco_trans_2-like"/>
</dbReference>
<dbReference type="SUPFAM" id="SSF141371">
    <property type="entry name" value="PilZ domain-like"/>
    <property type="match status" value="1"/>
</dbReference>
<feature type="transmembrane region" description="Helical" evidence="16">
    <location>
        <begin position="164"/>
        <end position="181"/>
    </location>
</feature>
<feature type="transmembrane region" description="Helical" evidence="16">
    <location>
        <begin position="626"/>
        <end position="645"/>
    </location>
</feature>
<keyword evidence="14 16" id="KW-0472">Membrane</keyword>
<evidence type="ECO:0000256" key="4">
    <source>
        <dbReference type="ARBA" id="ARBA00012539"/>
    </source>
</evidence>
<evidence type="ECO:0000313" key="20">
    <source>
        <dbReference type="Proteomes" id="UP000283255"/>
    </source>
</evidence>
<comment type="subcellular location">
    <subcellularLocation>
        <location evidence="1">Cell inner membrane</location>
        <topology evidence="1">Multi-pass membrane protein</topology>
    </subcellularLocation>
</comment>
<dbReference type="GO" id="GO:0030244">
    <property type="term" value="P:cellulose biosynthetic process"/>
    <property type="evidence" value="ECO:0007669"/>
    <property type="project" value="UniProtKB-KW"/>
</dbReference>
<keyword evidence="20" id="KW-1185">Reference proteome</keyword>
<evidence type="ECO:0000259" key="17">
    <source>
        <dbReference type="Pfam" id="PF00535"/>
    </source>
</evidence>